<name>C5LKK3_PERM5</name>
<dbReference type="AlphaFoldDB" id="C5LKK3"/>
<protein>
    <submittedName>
        <fullName evidence="1">Uncharacterized protein</fullName>
    </submittedName>
</protein>
<organism evidence="2">
    <name type="scientific">Perkinsus marinus (strain ATCC 50983 / TXsc)</name>
    <dbReference type="NCBI Taxonomy" id="423536"/>
    <lineage>
        <taxon>Eukaryota</taxon>
        <taxon>Sar</taxon>
        <taxon>Alveolata</taxon>
        <taxon>Perkinsozoa</taxon>
        <taxon>Perkinsea</taxon>
        <taxon>Perkinsida</taxon>
        <taxon>Perkinsidae</taxon>
        <taxon>Perkinsus</taxon>
    </lineage>
</organism>
<proteinExistence type="predicted"/>
<gene>
    <name evidence="1" type="ORF">Pmar_PMAR027372</name>
</gene>
<feature type="non-terminal residue" evidence="1">
    <location>
        <position position="1"/>
    </location>
</feature>
<dbReference type="Proteomes" id="UP000007800">
    <property type="component" value="Unassembled WGS sequence"/>
</dbReference>
<dbReference type="InParanoid" id="C5LKK3"/>
<dbReference type="RefSeq" id="XP_002770922.1">
    <property type="nucleotide sequence ID" value="XM_002770876.1"/>
</dbReference>
<keyword evidence="2" id="KW-1185">Reference proteome</keyword>
<dbReference type="EMBL" id="GG682824">
    <property type="protein sequence ID" value="EER02738.1"/>
    <property type="molecule type" value="Genomic_DNA"/>
</dbReference>
<sequence>DLEKALVEKVEKLRKVLATLELQIRDLLPEVRGKDEVWNLHSIGFRGKELRRH</sequence>
<reference evidence="1 2" key="1">
    <citation type="submission" date="2008-07" db="EMBL/GenBank/DDBJ databases">
        <authorList>
            <person name="El-Sayed N."/>
            <person name="Caler E."/>
            <person name="Inman J."/>
            <person name="Amedeo P."/>
            <person name="Hass B."/>
            <person name="Wortman J."/>
        </authorList>
    </citation>
    <scope>NUCLEOTIDE SEQUENCE [LARGE SCALE GENOMIC DNA]</scope>
    <source>
        <strain evidence="2">ATCC 50983 / TXsc</strain>
    </source>
</reference>
<dbReference type="GeneID" id="9048284"/>
<evidence type="ECO:0000313" key="2">
    <source>
        <dbReference type="Proteomes" id="UP000007800"/>
    </source>
</evidence>
<accession>C5LKK3</accession>
<evidence type="ECO:0000313" key="1">
    <source>
        <dbReference type="EMBL" id="EER02738.1"/>
    </source>
</evidence>